<evidence type="ECO:0000313" key="4">
    <source>
        <dbReference type="EMBL" id="RKQ60740.1"/>
    </source>
</evidence>
<dbReference type="InterPro" id="IPR023006">
    <property type="entry name" value="YchJ-like"/>
</dbReference>
<dbReference type="EMBL" id="RBID01000011">
    <property type="protein sequence ID" value="RKQ60740.1"/>
    <property type="molecule type" value="Genomic_DNA"/>
</dbReference>
<sequence>MKRKTAGSAAVCPCGSGQVYAACCGQYHGGQPVPSAEALMRSRYSAFVLGDEGYLRQSWAAESLPDEPLLDAAVKWLGLTILSTEAGGEQDQTGVVTFVARYKINGRAGRMQERSRFVREQGLWRYLDGDVGDVAAS</sequence>
<evidence type="ECO:0000313" key="5">
    <source>
        <dbReference type="Proteomes" id="UP000279384"/>
    </source>
</evidence>
<dbReference type="HAMAP" id="MF_00612">
    <property type="entry name" value="UPF0225"/>
    <property type="match status" value="1"/>
</dbReference>
<comment type="similarity">
    <text evidence="1 2">Belongs to the UPF0225 family.</text>
</comment>
<evidence type="ECO:0000256" key="2">
    <source>
        <dbReference type="HAMAP-Rule" id="MF_00612"/>
    </source>
</evidence>
<reference evidence="4 5" key="1">
    <citation type="submission" date="2018-10" db="EMBL/GenBank/DDBJ databases">
        <title>Genomic Encyclopedia of Type Strains, Phase IV (KMG-IV): sequencing the most valuable type-strain genomes for metagenomic binning, comparative biology and taxonomic classification.</title>
        <authorList>
            <person name="Goeker M."/>
        </authorList>
    </citation>
    <scope>NUCLEOTIDE SEQUENCE [LARGE SCALE GENOMIC DNA]</scope>
    <source>
        <strain evidence="4 5">DSM 3303</strain>
    </source>
</reference>
<evidence type="ECO:0000256" key="1">
    <source>
        <dbReference type="ARBA" id="ARBA00010839"/>
    </source>
</evidence>
<evidence type="ECO:0000259" key="3">
    <source>
        <dbReference type="Pfam" id="PF17775"/>
    </source>
</evidence>
<gene>
    <name evidence="4" type="ORF">C8E02_0491</name>
</gene>
<name>A0A495BH91_VOGIN</name>
<dbReference type="AlphaFoldDB" id="A0A495BH91"/>
<dbReference type="RefSeq" id="WP_120809491.1">
    <property type="nucleotide sequence ID" value="NZ_RBID01000011.1"/>
</dbReference>
<dbReference type="Proteomes" id="UP000279384">
    <property type="component" value="Unassembled WGS sequence"/>
</dbReference>
<dbReference type="Pfam" id="PF17775">
    <property type="entry name" value="YchJ_M-like"/>
    <property type="match status" value="1"/>
</dbReference>
<feature type="domain" description="YchJ-like middle NTF2-like" evidence="3">
    <location>
        <begin position="35"/>
        <end position="129"/>
    </location>
</feature>
<organism evidence="4 5">
    <name type="scientific">Vogesella indigofera</name>
    <name type="common">Pseudomonas indigofera</name>
    <dbReference type="NCBI Taxonomy" id="45465"/>
    <lineage>
        <taxon>Bacteria</taxon>
        <taxon>Pseudomonadati</taxon>
        <taxon>Pseudomonadota</taxon>
        <taxon>Betaproteobacteria</taxon>
        <taxon>Neisseriales</taxon>
        <taxon>Chromobacteriaceae</taxon>
        <taxon>Vogesella</taxon>
    </lineage>
</organism>
<dbReference type="InterPro" id="IPR048469">
    <property type="entry name" value="YchJ-like_M"/>
</dbReference>
<dbReference type="SUPFAM" id="SSF54427">
    <property type="entry name" value="NTF2-like"/>
    <property type="match status" value="1"/>
</dbReference>
<proteinExistence type="inferred from homology"/>
<dbReference type="InterPro" id="IPR032710">
    <property type="entry name" value="NTF2-like_dom_sf"/>
</dbReference>
<dbReference type="Gene3D" id="3.10.450.50">
    <property type="match status" value="1"/>
</dbReference>
<protein>
    <recommendedName>
        <fullName evidence="2">UPF0225 protein C8E02_0491</fullName>
    </recommendedName>
</protein>
<dbReference type="Pfam" id="PF02810">
    <property type="entry name" value="SEC-C"/>
    <property type="match status" value="1"/>
</dbReference>
<comment type="caution">
    <text evidence="4">The sequence shown here is derived from an EMBL/GenBank/DDBJ whole genome shotgun (WGS) entry which is preliminary data.</text>
</comment>
<accession>A0A495BH91</accession>
<dbReference type="InterPro" id="IPR004027">
    <property type="entry name" value="SEC_C_motif"/>
</dbReference>